<evidence type="ECO:0000256" key="1">
    <source>
        <dbReference type="SAM" id="Phobius"/>
    </source>
</evidence>
<keyword evidence="1" id="KW-0812">Transmembrane</keyword>
<organism evidence="2 3">
    <name type="scientific">Candolleomyces aberdarensis</name>
    <dbReference type="NCBI Taxonomy" id="2316362"/>
    <lineage>
        <taxon>Eukaryota</taxon>
        <taxon>Fungi</taxon>
        <taxon>Dikarya</taxon>
        <taxon>Basidiomycota</taxon>
        <taxon>Agaricomycotina</taxon>
        <taxon>Agaricomycetes</taxon>
        <taxon>Agaricomycetidae</taxon>
        <taxon>Agaricales</taxon>
        <taxon>Agaricineae</taxon>
        <taxon>Psathyrellaceae</taxon>
        <taxon>Candolleomyces</taxon>
    </lineage>
</organism>
<dbReference type="AlphaFoldDB" id="A0A4Q2D6U0"/>
<feature type="transmembrane region" description="Helical" evidence="1">
    <location>
        <begin position="123"/>
        <end position="141"/>
    </location>
</feature>
<dbReference type="EMBL" id="SDEE01000677">
    <property type="protein sequence ID" value="RXW14592.1"/>
    <property type="molecule type" value="Genomic_DNA"/>
</dbReference>
<sequence>MIASVPFDILRDRPLYITLSLKACKASIILFNLLPFISTTAANASLWLCLYALLGAKRKYLMALMVIFAGFAISCLALMLKELNAWTAVRPIDFLQGLGYTCTYRGTGAKGKVAIATMAYVRLAWAAVSALIGLTTLLVPVPKSK</sequence>
<comment type="caution">
    <text evidence="2">The sequence shown here is derived from an EMBL/GenBank/DDBJ whole genome shotgun (WGS) entry which is preliminary data.</text>
</comment>
<proteinExistence type="predicted"/>
<feature type="transmembrane region" description="Helical" evidence="1">
    <location>
        <begin position="60"/>
        <end position="80"/>
    </location>
</feature>
<keyword evidence="1" id="KW-1133">Transmembrane helix</keyword>
<gene>
    <name evidence="2" type="ORF">EST38_g11257</name>
</gene>
<keyword evidence="3" id="KW-1185">Reference proteome</keyword>
<name>A0A4Q2D6U0_9AGAR</name>
<keyword evidence="1" id="KW-0472">Membrane</keyword>
<dbReference type="OrthoDB" id="3022404at2759"/>
<accession>A0A4Q2D6U0</accession>
<evidence type="ECO:0000313" key="2">
    <source>
        <dbReference type="EMBL" id="RXW14592.1"/>
    </source>
</evidence>
<reference evidence="2 3" key="1">
    <citation type="submission" date="2019-01" db="EMBL/GenBank/DDBJ databases">
        <title>Draft genome sequence of Psathyrella aberdarensis IHI B618.</title>
        <authorList>
            <person name="Buettner E."/>
            <person name="Kellner H."/>
        </authorList>
    </citation>
    <scope>NUCLEOTIDE SEQUENCE [LARGE SCALE GENOMIC DNA]</scope>
    <source>
        <strain evidence="2 3">IHI B618</strain>
    </source>
</reference>
<evidence type="ECO:0000313" key="3">
    <source>
        <dbReference type="Proteomes" id="UP000290288"/>
    </source>
</evidence>
<protein>
    <submittedName>
        <fullName evidence="2">Uncharacterized protein</fullName>
    </submittedName>
</protein>
<dbReference type="Proteomes" id="UP000290288">
    <property type="component" value="Unassembled WGS sequence"/>
</dbReference>
<feature type="transmembrane region" description="Helical" evidence="1">
    <location>
        <begin position="28"/>
        <end position="53"/>
    </location>
</feature>